<gene>
    <name evidence="1" type="ORF">CEW83_09140</name>
</gene>
<dbReference type="EMBL" id="CP022187">
    <property type="protein sequence ID" value="AWI75356.1"/>
    <property type="molecule type" value="Genomic_DNA"/>
</dbReference>
<dbReference type="Proteomes" id="UP000244930">
    <property type="component" value="Chromosome"/>
</dbReference>
<protein>
    <submittedName>
        <fullName evidence="1">DNA polymerase III subunit chi</fullName>
    </submittedName>
</protein>
<proteinExistence type="predicted"/>
<sequence length="145" mass="16119">MTRVQFYHNTPDRLALTCELAANAHAGGRQVAIRVADFAHARRLDQHLWTAVPLSFIPHVLLESPLAAETPIVIGTADSTRPWPHGDLLFNLADDIPPGFEQFRTVVEIVGQSEADKLPARTRWQQYKASQVPLKAFDAESRSAL</sequence>
<dbReference type="AlphaFoldDB" id="A0A2U8GQS5"/>
<dbReference type="PANTHER" id="PTHR38767:SF1">
    <property type="entry name" value="DNA POLYMERASE III SUBUNIT CHI"/>
    <property type="match status" value="1"/>
</dbReference>
<organism evidence="1 2">
    <name type="scientific">Parazoarcus communis</name>
    <dbReference type="NCBI Taxonomy" id="41977"/>
    <lineage>
        <taxon>Bacteria</taxon>
        <taxon>Pseudomonadati</taxon>
        <taxon>Pseudomonadota</taxon>
        <taxon>Betaproteobacteria</taxon>
        <taxon>Rhodocyclales</taxon>
        <taxon>Zoogloeaceae</taxon>
        <taxon>Parazoarcus</taxon>
    </lineage>
</organism>
<dbReference type="GO" id="GO:0003677">
    <property type="term" value="F:DNA binding"/>
    <property type="evidence" value="ECO:0007669"/>
    <property type="project" value="InterPro"/>
</dbReference>
<dbReference type="Pfam" id="PF04364">
    <property type="entry name" value="DNA_pol3_chi"/>
    <property type="match status" value="1"/>
</dbReference>
<dbReference type="GO" id="GO:0006260">
    <property type="term" value="P:DNA replication"/>
    <property type="evidence" value="ECO:0007669"/>
    <property type="project" value="InterPro"/>
</dbReference>
<dbReference type="KEGG" id="acom:CEW83_09140"/>
<dbReference type="Gene3D" id="3.40.50.10110">
    <property type="entry name" value="DNA polymerase III subunit chi"/>
    <property type="match status" value="1"/>
</dbReference>
<dbReference type="SUPFAM" id="SSF102400">
    <property type="entry name" value="DNA polymerase III chi subunit"/>
    <property type="match status" value="1"/>
</dbReference>
<evidence type="ECO:0000313" key="1">
    <source>
        <dbReference type="EMBL" id="AWI75356.1"/>
    </source>
</evidence>
<accession>A0A2U8GQS5</accession>
<keyword evidence="2" id="KW-1185">Reference proteome</keyword>
<reference evidence="1 2" key="1">
    <citation type="submission" date="2017-06" db="EMBL/GenBank/DDBJ databases">
        <title>Azoarcus.</title>
        <authorList>
            <person name="Woo J.-H."/>
            <person name="Kim H.-S."/>
        </authorList>
    </citation>
    <scope>NUCLEOTIDE SEQUENCE [LARGE SCALE GENOMIC DNA]</scope>
    <source>
        <strain evidence="1 2">TSPY31</strain>
    </source>
</reference>
<dbReference type="GO" id="GO:0003887">
    <property type="term" value="F:DNA-directed DNA polymerase activity"/>
    <property type="evidence" value="ECO:0007669"/>
    <property type="project" value="InterPro"/>
</dbReference>
<dbReference type="GO" id="GO:0032298">
    <property type="term" value="P:positive regulation of DNA-templated DNA replication initiation"/>
    <property type="evidence" value="ECO:0007669"/>
    <property type="project" value="TreeGrafter"/>
</dbReference>
<dbReference type="RefSeq" id="WP_108949063.1">
    <property type="nucleotide sequence ID" value="NZ_CP022187.1"/>
</dbReference>
<dbReference type="PANTHER" id="PTHR38767">
    <property type="entry name" value="DNA POLYMERASE III SUBUNIT CHI"/>
    <property type="match status" value="1"/>
</dbReference>
<name>A0A2U8GQS5_9RHOO</name>
<dbReference type="InterPro" id="IPR007459">
    <property type="entry name" value="DNA_pol3_chi"/>
</dbReference>
<evidence type="ECO:0000313" key="2">
    <source>
        <dbReference type="Proteomes" id="UP000244930"/>
    </source>
</evidence>
<dbReference type="InterPro" id="IPR036768">
    <property type="entry name" value="PolIII_chi_sf"/>
</dbReference>